<feature type="region of interest" description="Disordered" evidence="1">
    <location>
        <begin position="1"/>
        <end position="31"/>
    </location>
</feature>
<gene>
    <name evidence="4" type="ORF">HYPSUDRAFT_214573</name>
</gene>
<dbReference type="PANTHER" id="PTHR34814">
    <property type="entry name" value="NITROSOGUANIDINE RESISTANCE PROTEIN SNG1"/>
    <property type="match status" value="1"/>
</dbReference>
<dbReference type="Pfam" id="PF12051">
    <property type="entry name" value="DUF3533"/>
    <property type="match status" value="1"/>
</dbReference>
<organism evidence="4 5">
    <name type="scientific">Hypholoma sublateritium (strain FD-334 SS-4)</name>
    <dbReference type="NCBI Taxonomy" id="945553"/>
    <lineage>
        <taxon>Eukaryota</taxon>
        <taxon>Fungi</taxon>
        <taxon>Dikarya</taxon>
        <taxon>Basidiomycota</taxon>
        <taxon>Agaricomycotina</taxon>
        <taxon>Agaricomycetes</taxon>
        <taxon>Agaricomycetidae</taxon>
        <taxon>Agaricales</taxon>
        <taxon>Agaricineae</taxon>
        <taxon>Strophariaceae</taxon>
        <taxon>Hypholoma</taxon>
    </lineage>
</organism>
<dbReference type="STRING" id="945553.A0A0D2LAW2"/>
<feature type="transmembrane region" description="Helical" evidence="2">
    <location>
        <begin position="133"/>
        <end position="156"/>
    </location>
</feature>
<feature type="domain" description="DUF3533" evidence="3">
    <location>
        <begin position="139"/>
        <end position="503"/>
    </location>
</feature>
<keyword evidence="5" id="KW-1185">Reference proteome</keyword>
<feature type="transmembrane region" description="Helical" evidence="2">
    <location>
        <begin position="326"/>
        <end position="346"/>
    </location>
</feature>
<evidence type="ECO:0000259" key="3">
    <source>
        <dbReference type="Pfam" id="PF12051"/>
    </source>
</evidence>
<feature type="transmembrane region" description="Helical" evidence="2">
    <location>
        <begin position="401"/>
        <end position="424"/>
    </location>
</feature>
<keyword evidence="2" id="KW-0812">Transmembrane</keyword>
<evidence type="ECO:0000256" key="1">
    <source>
        <dbReference type="SAM" id="MobiDB-lite"/>
    </source>
</evidence>
<dbReference type="InterPro" id="IPR053001">
    <property type="entry name" value="MNNG_permease-like"/>
</dbReference>
<feature type="transmembrane region" description="Helical" evidence="2">
    <location>
        <begin position="436"/>
        <end position="455"/>
    </location>
</feature>
<dbReference type="EMBL" id="KN817537">
    <property type="protein sequence ID" value="KJA24382.1"/>
    <property type="molecule type" value="Genomic_DNA"/>
</dbReference>
<evidence type="ECO:0000313" key="4">
    <source>
        <dbReference type="EMBL" id="KJA24382.1"/>
    </source>
</evidence>
<feature type="transmembrane region" description="Helical" evidence="2">
    <location>
        <begin position="492"/>
        <end position="513"/>
    </location>
</feature>
<dbReference type="InterPro" id="IPR022703">
    <property type="entry name" value="DUF3533"/>
</dbReference>
<dbReference type="PANTHER" id="PTHR34814:SF1">
    <property type="entry name" value="NITROSOGUANIDINE RESISTANCE PROTEIN SNG1"/>
    <property type="match status" value="1"/>
</dbReference>
<evidence type="ECO:0000313" key="5">
    <source>
        <dbReference type="Proteomes" id="UP000054270"/>
    </source>
</evidence>
<dbReference type="GO" id="GO:0016020">
    <property type="term" value="C:membrane"/>
    <property type="evidence" value="ECO:0007669"/>
    <property type="project" value="TreeGrafter"/>
</dbReference>
<keyword evidence="2" id="KW-1133">Transmembrane helix</keyword>
<protein>
    <recommendedName>
        <fullName evidence="3">DUF3533 domain-containing protein</fullName>
    </recommendedName>
</protein>
<sequence length="546" mass="60246">MVPQEIVSRSNKRGSVVTMPPGSFRAQSQGRMSPEFLDMSSRRVSIMALAPGSFIPQQDPDASSDFLAPPLPKRASIMAISLGTDAQRSALSPELLESSSKRGSIVAITPGKYHPFFGKSKEATIARKTYLRIYLSGSLLTIMLIFGIFSLFWGALWKIPAHPLSGIVVDFDQGIIGQNFTQYISQLPPSKIFWSILPASQFPGGSTEVGHAILQEKSWVAITVNEGSSARLAASLASPNAAYNGTTAVTAFGVEGRNENGFRNLLSPATISILENFSMLIATQTASKAANMTHAQLVSLLTNSPQTLVQPVYYQFINLAPFSPPVAQAVTFVGLILELILSYFLVMMGSGAREASRLDKTLSTRSLIILRYVSSFASYLVVSLFYSLLSLAFKLPLTRKFGHSGFLVFWGLNYAGMLSVGMALEAMVTLLTPKFIAFFMLVWIITNISVTIWPIEVLPRIFHYGYGAPFYNISRAMRTILFSTKNRVGFEFGILLAWIALSCVTMPLIQIFVRRKFQPVDVTQLTVVQEEPNWKKEADRDRNRRQ</sequence>
<dbReference type="AlphaFoldDB" id="A0A0D2LAW2"/>
<name>A0A0D2LAW2_HYPSF</name>
<dbReference type="OrthoDB" id="2140105at2759"/>
<evidence type="ECO:0000256" key="2">
    <source>
        <dbReference type="SAM" id="Phobius"/>
    </source>
</evidence>
<dbReference type="Proteomes" id="UP000054270">
    <property type="component" value="Unassembled WGS sequence"/>
</dbReference>
<accession>A0A0D2LAW2</accession>
<reference evidence="5" key="1">
    <citation type="submission" date="2014-04" db="EMBL/GenBank/DDBJ databases">
        <title>Evolutionary Origins and Diversification of the Mycorrhizal Mutualists.</title>
        <authorList>
            <consortium name="DOE Joint Genome Institute"/>
            <consortium name="Mycorrhizal Genomics Consortium"/>
            <person name="Kohler A."/>
            <person name="Kuo A."/>
            <person name="Nagy L.G."/>
            <person name="Floudas D."/>
            <person name="Copeland A."/>
            <person name="Barry K.W."/>
            <person name="Cichocki N."/>
            <person name="Veneault-Fourrey C."/>
            <person name="LaButti K."/>
            <person name="Lindquist E.A."/>
            <person name="Lipzen A."/>
            <person name="Lundell T."/>
            <person name="Morin E."/>
            <person name="Murat C."/>
            <person name="Riley R."/>
            <person name="Ohm R."/>
            <person name="Sun H."/>
            <person name="Tunlid A."/>
            <person name="Henrissat B."/>
            <person name="Grigoriev I.V."/>
            <person name="Hibbett D.S."/>
            <person name="Martin F."/>
        </authorList>
    </citation>
    <scope>NUCLEOTIDE SEQUENCE [LARGE SCALE GENOMIC DNA]</scope>
    <source>
        <strain evidence="5">FD-334 SS-4</strain>
    </source>
</reference>
<keyword evidence="2" id="KW-0472">Membrane</keyword>
<feature type="transmembrane region" description="Helical" evidence="2">
    <location>
        <begin position="367"/>
        <end position="389"/>
    </location>
</feature>
<proteinExistence type="predicted"/>